<dbReference type="RefSeq" id="WP_152203820.1">
    <property type="nucleotide sequence ID" value="NZ_VUKF01000035.1"/>
</dbReference>
<proteinExistence type="predicted"/>
<keyword evidence="2" id="KW-1185">Reference proteome</keyword>
<evidence type="ECO:0000313" key="1">
    <source>
        <dbReference type="EMBL" id="KAE8763818.1"/>
    </source>
</evidence>
<dbReference type="AlphaFoldDB" id="A0A7J5UN48"/>
<reference evidence="1 2" key="1">
    <citation type="submission" date="2019-10" db="EMBL/GenBank/DDBJ databases">
        <title>Georgenia wutianyii sp. nov. and Georgenia yuyongxinii sp. nov. isolated from plateau pika (Ochotona curzoniae) in the Qinghai-Tibet plateau of China.</title>
        <authorList>
            <person name="Tian Z."/>
        </authorList>
    </citation>
    <scope>NUCLEOTIDE SEQUENCE [LARGE SCALE GENOMIC DNA]</scope>
    <source>
        <strain evidence="1 2">DSM 21501</strain>
    </source>
</reference>
<name>A0A7J5UN48_9MICO</name>
<dbReference type="Proteomes" id="UP000451860">
    <property type="component" value="Unassembled WGS sequence"/>
</dbReference>
<dbReference type="OrthoDB" id="4375873at2"/>
<evidence type="ECO:0000313" key="2">
    <source>
        <dbReference type="Proteomes" id="UP000451860"/>
    </source>
</evidence>
<dbReference type="EMBL" id="WHJE01000054">
    <property type="protein sequence ID" value="KAE8763818.1"/>
    <property type="molecule type" value="Genomic_DNA"/>
</dbReference>
<protein>
    <submittedName>
        <fullName evidence="1">Uncharacterized protein</fullName>
    </submittedName>
</protein>
<organism evidence="1 2">
    <name type="scientific">Georgenia thermotolerans</name>
    <dbReference type="NCBI Taxonomy" id="527326"/>
    <lineage>
        <taxon>Bacteria</taxon>
        <taxon>Bacillati</taxon>
        <taxon>Actinomycetota</taxon>
        <taxon>Actinomycetes</taxon>
        <taxon>Micrococcales</taxon>
        <taxon>Bogoriellaceae</taxon>
        <taxon>Georgenia</taxon>
    </lineage>
</organism>
<sequence>MTTWTPEQVRAAAAEWVWVPPDATDRSTADYRLVVSPTFPDCPAQVLRTTSGRPAAELVTEVLARVRALDLTVLCWWVPDDAPDLAAALRQRGGTVTDEVEVLACDLSDGVPDLAVPPDVTATTVTEPRTLLDWHRVAAAVWGTPEPPPGQVAAALAQVAAERARGELRVVGYVGTEPTTAAGCTLAGPVVRLWGAGTRRDWQGRGGYRAVLGERLAQAHWRGIRLALVKARVASSGPILRSVGFAAYGRERRYTLPV</sequence>
<dbReference type="SUPFAM" id="SSF55729">
    <property type="entry name" value="Acyl-CoA N-acyltransferases (Nat)"/>
    <property type="match status" value="1"/>
</dbReference>
<accession>A0A7J5UN48</accession>
<gene>
    <name evidence="1" type="ORF">GB883_12180</name>
</gene>
<dbReference type="Gene3D" id="3.40.630.30">
    <property type="match status" value="1"/>
</dbReference>
<dbReference type="InterPro" id="IPR016181">
    <property type="entry name" value="Acyl_CoA_acyltransferase"/>
</dbReference>
<comment type="caution">
    <text evidence="1">The sequence shown here is derived from an EMBL/GenBank/DDBJ whole genome shotgun (WGS) entry which is preliminary data.</text>
</comment>